<evidence type="ECO:0000313" key="6">
    <source>
        <dbReference type="EMBL" id="CAK0793847.1"/>
    </source>
</evidence>
<dbReference type="InterPro" id="IPR036188">
    <property type="entry name" value="FAD/NAD-bd_sf"/>
</dbReference>
<comment type="caution">
    <text evidence="6">The sequence shown here is derived from an EMBL/GenBank/DDBJ whole genome shotgun (WGS) entry which is preliminary data.</text>
</comment>
<keyword evidence="4" id="KW-0560">Oxidoreductase</keyword>
<feature type="domain" description="FAD dependent oxidoreductase" evidence="5">
    <location>
        <begin position="34"/>
        <end position="438"/>
    </location>
</feature>
<dbReference type="Proteomes" id="UP001189429">
    <property type="component" value="Unassembled WGS sequence"/>
</dbReference>
<comment type="similarity">
    <text evidence="2">Belongs to the DadA oxidoreductase family.</text>
</comment>
<proteinExistence type="inferred from homology"/>
<dbReference type="Gene3D" id="3.50.50.60">
    <property type="entry name" value="FAD/NAD(P)-binding domain"/>
    <property type="match status" value="1"/>
</dbReference>
<evidence type="ECO:0000259" key="5">
    <source>
        <dbReference type="Pfam" id="PF01266"/>
    </source>
</evidence>
<dbReference type="PANTHER" id="PTHR13847:SF286">
    <property type="entry name" value="D-AMINO ACID DEHYDROGENASE"/>
    <property type="match status" value="1"/>
</dbReference>
<evidence type="ECO:0000256" key="3">
    <source>
        <dbReference type="ARBA" id="ARBA00022630"/>
    </source>
</evidence>
<dbReference type="EMBL" id="CAUYUJ010001036">
    <property type="protein sequence ID" value="CAK0793847.1"/>
    <property type="molecule type" value="Genomic_DNA"/>
</dbReference>
<evidence type="ECO:0000256" key="1">
    <source>
        <dbReference type="ARBA" id="ARBA00001974"/>
    </source>
</evidence>
<dbReference type="PANTHER" id="PTHR13847">
    <property type="entry name" value="SARCOSINE DEHYDROGENASE-RELATED"/>
    <property type="match status" value="1"/>
</dbReference>
<protein>
    <recommendedName>
        <fullName evidence="5">FAD dependent oxidoreductase domain-containing protein</fullName>
    </recommendedName>
</protein>
<keyword evidence="7" id="KW-1185">Reference proteome</keyword>
<sequence length="441" mass="48571">MGNLLSACREKLVTCFGGNKNPAETTVVLPDVKHVAVIGGGLAGLICAYYCAKKGQHVEIFERRDTVGAGTAYGPAGVTMWKPVRRGLKFLGTVDPLAGGLGGLQDYVEGTAWQALDPDPRRPALMLEARKAHAEFLKENPDAKPIMHDEGLMYVLDEELFKENQKLFKDDPSMIFFTKAEFEKSEWFCPLYEGCNYYGILLSKEEGAIDPHRFVQFLAKKVESMGGKIYVNTTVSRLDEIDTLGKVVVHPSVSTTKFDAAIVSVGAARHPGDLLEASGIEDPVDEIYGVKGYTVTGRMPPGFLKMGFVDAVDTKFIRPWTDKDGNFCIRAGSIADPFDPADPLAINWDRLDEFKNNQFMKKVFDSVGDTRGVDADTVHDAVVEKGKLEVWTGIRPVNKHGRVPIFRWANGTKRVLVVSGFGSNGYVMCWHTGPRVARLMG</sequence>
<dbReference type="SUPFAM" id="SSF51905">
    <property type="entry name" value="FAD/NAD(P)-binding domain"/>
    <property type="match status" value="1"/>
</dbReference>
<evidence type="ECO:0000256" key="4">
    <source>
        <dbReference type="ARBA" id="ARBA00023002"/>
    </source>
</evidence>
<organism evidence="6 7">
    <name type="scientific">Prorocentrum cordatum</name>
    <dbReference type="NCBI Taxonomy" id="2364126"/>
    <lineage>
        <taxon>Eukaryota</taxon>
        <taxon>Sar</taxon>
        <taxon>Alveolata</taxon>
        <taxon>Dinophyceae</taxon>
        <taxon>Prorocentrales</taxon>
        <taxon>Prorocentraceae</taxon>
        <taxon>Prorocentrum</taxon>
    </lineage>
</organism>
<accession>A0ABN9PNJ2</accession>
<dbReference type="InterPro" id="IPR006076">
    <property type="entry name" value="FAD-dep_OxRdtase"/>
</dbReference>
<name>A0ABN9PNJ2_9DINO</name>
<keyword evidence="3" id="KW-0285">Flavoprotein</keyword>
<evidence type="ECO:0000256" key="2">
    <source>
        <dbReference type="ARBA" id="ARBA00009410"/>
    </source>
</evidence>
<dbReference type="Pfam" id="PF01266">
    <property type="entry name" value="DAO"/>
    <property type="match status" value="1"/>
</dbReference>
<dbReference type="Gene3D" id="3.30.9.10">
    <property type="entry name" value="D-Amino Acid Oxidase, subunit A, domain 2"/>
    <property type="match status" value="1"/>
</dbReference>
<evidence type="ECO:0000313" key="7">
    <source>
        <dbReference type="Proteomes" id="UP001189429"/>
    </source>
</evidence>
<comment type="cofactor">
    <cofactor evidence="1">
        <name>FAD</name>
        <dbReference type="ChEBI" id="CHEBI:57692"/>
    </cofactor>
</comment>
<gene>
    <name evidence="6" type="ORF">PCOR1329_LOCUS4002</name>
</gene>
<reference evidence="6" key="1">
    <citation type="submission" date="2023-10" db="EMBL/GenBank/DDBJ databases">
        <authorList>
            <person name="Chen Y."/>
            <person name="Shah S."/>
            <person name="Dougan E. K."/>
            <person name="Thang M."/>
            <person name="Chan C."/>
        </authorList>
    </citation>
    <scope>NUCLEOTIDE SEQUENCE [LARGE SCALE GENOMIC DNA]</scope>
</reference>